<keyword evidence="2 5" id="KW-0812">Transmembrane</keyword>
<dbReference type="InterPro" id="IPR052561">
    <property type="entry name" value="ComplexI_Subunit1"/>
</dbReference>
<feature type="transmembrane region" description="Helical" evidence="5">
    <location>
        <begin position="225"/>
        <end position="246"/>
    </location>
</feature>
<keyword evidence="3 5" id="KW-1133">Transmembrane helix</keyword>
<gene>
    <name evidence="6" type="ORF">PN36_18415</name>
</gene>
<dbReference type="PANTHER" id="PTHR43359:SF1">
    <property type="entry name" value="FORMATE HYDROGENLYASE SUBUNIT 4-RELATED"/>
    <property type="match status" value="1"/>
</dbReference>
<feature type="transmembrane region" description="Helical" evidence="5">
    <location>
        <begin position="69"/>
        <end position="91"/>
    </location>
</feature>
<dbReference type="GO" id="GO:0005886">
    <property type="term" value="C:plasma membrane"/>
    <property type="evidence" value="ECO:0007669"/>
    <property type="project" value="TreeGrafter"/>
</dbReference>
<evidence type="ECO:0000313" key="6">
    <source>
        <dbReference type="EMBL" id="KHD05018.1"/>
    </source>
</evidence>
<organism evidence="6 7">
    <name type="scientific">Candidatus Thiomargarita nelsonii</name>
    <dbReference type="NCBI Taxonomy" id="1003181"/>
    <lineage>
        <taxon>Bacteria</taxon>
        <taxon>Pseudomonadati</taxon>
        <taxon>Pseudomonadota</taxon>
        <taxon>Gammaproteobacteria</taxon>
        <taxon>Thiotrichales</taxon>
        <taxon>Thiotrichaceae</taxon>
        <taxon>Thiomargarita</taxon>
    </lineage>
</organism>
<dbReference type="InterPro" id="IPR001694">
    <property type="entry name" value="NADH_UbQ_OxRdtase_su1/FPO"/>
</dbReference>
<dbReference type="PANTHER" id="PTHR43359">
    <property type="entry name" value="FORMATE HYDROGENLYASE SUBUNIT 4"/>
    <property type="match status" value="1"/>
</dbReference>
<dbReference type="AlphaFoldDB" id="A0A0A6P2M9"/>
<evidence type="ECO:0000256" key="5">
    <source>
        <dbReference type="SAM" id="Phobius"/>
    </source>
</evidence>
<evidence type="ECO:0000256" key="2">
    <source>
        <dbReference type="ARBA" id="ARBA00022692"/>
    </source>
</evidence>
<comment type="caution">
    <text evidence="6">The sequence shown here is derived from an EMBL/GenBank/DDBJ whole genome shotgun (WGS) entry which is preliminary data.</text>
</comment>
<reference evidence="6 7" key="1">
    <citation type="journal article" date="2016" name="Front. Microbiol.">
        <title>Single-Cell (Meta-)Genomics of a Dimorphic Candidatus Thiomargarita nelsonii Reveals Genomic Plasticity.</title>
        <authorList>
            <person name="Flood B.E."/>
            <person name="Fliss P."/>
            <person name="Jones D.S."/>
            <person name="Dick G.J."/>
            <person name="Jain S."/>
            <person name="Kaster A.K."/>
            <person name="Winkel M."/>
            <person name="Mussmann M."/>
            <person name="Bailey J."/>
        </authorList>
    </citation>
    <scope>NUCLEOTIDE SEQUENCE [LARGE SCALE GENOMIC DNA]</scope>
    <source>
        <strain evidence="6">Hydrate Ridge</strain>
    </source>
</reference>
<dbReference type="EMBL" id="JSZA02000072">
    <property type="protein sequence ID" value="KHD05018.1"/>
    <property type="molecule type" value="Genomic_DNA"/>
</dbReference>
<sequence length="304" mass="33312">MENNTIHFGELLLDITLMPLIAFMVGLLLVLMMRRVRAKIERRVGPPFFQPLYDIIKLYAKKTQISHGYMHDIAIMMLLGGYIASEIFLPVPGMDGLAHQGDLIVLIYLLMVPMLGMALGVGQCANPNGSIGISRALSSMLAYDVPFIIVVAGAAISYGSTNLVQIIEIQQQGGTWGLFSMPLLGIAGIMSMYAMLGKEPFEIYVAPAEIATGPMVEMGGKYMGALFVMQCFQLYTVGVLYTTLFLGGGENWLTFLPKVFAVVLLAVSITNVFGRYRTDDVIRWIWKWPTGIALLGLAVVMLGN</sequence>
<feature type="transmembrane region" description="Helical" evidence="5">
    <location>
        <begin position="176"/>
        <end position="196"/>
    </location>
</feature>
<evidence type="ECO:0000256" key="4">
    <source>
        <dbReference type="ARBA" id="ARBA00023136"/>
    </source>
</evidence>
<keyword evidence="7" id="KW-1185">Reference proteome</keyword>
<evidence type="ECO:0000256" key="3">
    <source>
        <dbReference type="ARBA" id="ARBA00022989"/>
    </source>
</evidence>
<protein>
    <submittedName>
        <fullName evidence="6">NADH dehydrogenase</fullName>
    </submittedName>
</protein>
<feature type="transmembrane region" description="Helical" evidence="5">
    <location>
        <begin position="285"/>
        <end position="303"/>
    </location>
</feature>
<dbReference type="Proteomes" id="UP000030428">
    <property type="component" value="Unassembled WGS sequence"/>
</dbReference>
<comment type="subcellular location">
    <subcellularLocation>
        <location evidence="1">Membrane</location>
        <topology evidence="1">Multi-pass membrane protein</topology>
    </subcellularLocation>
</comment>
<feature type="transmembrane region" description="Helical" evidence="5">
    <location>
        <begin position="12"/>
        <end position="33"/>
    </location>
</feature>
<name>A0A0A6P2M9_9GAMM</name>
<accession>A0A0A6P2M9</accession>
<proteinExistence type="predicted"/>
<evidence type="ECO:0000256" key="1">
    <source>
        <dbReference type="ARBA" id="ARBA00004141"/>
    </source>
</evidence>
<keyword evidence="4 5" id="KW-0472">Membrane</keyword>
<feature type="transmembrane region" description="Helical" evidence="5">
    <location>
        <begin position="252"/>
        <end position="273"/>
    </location>
</feature>
<feature type="transmembrane region" description="Helical" evidence="5">
    <location>
        <begin position="103"/>
        <end position="125"/>
    </location>
</feature>
<evidence type="ECO:0000313" key="7">
    <source>
        <dbReference type="Proteomes" id="UP000030428"/>
    </source>
</evidence>
<dbReference type="Pfam" id="PF00146">
    <property type="entry name" value="NADHdh"/>
    <property type="match status" value="1"/>
</dbReference>